<evidence type="ECO:0000313" key="8">
    <source>
        <dbReference type="EMBL" id="CAB4578373.1"/>
    </source>
</evidence>
<dbReference type="EMBL" id="CAEZTT010000077">
    <property type="protein sequence ID" value="CAB4578373.1"/>
    <property type="molecule type" value="Genomic_DNA"/>
</dbReference>
<accession>A0A6J6EUP1</accession>
<reference evidence="8" key="1">
    <citation type="submission" date="2020-05" db="EMBL/GenBank/DDBJ databases">
        <authorList>
            <person name="Chiriac C."/>
            <person name="Salcher M."/>
            <person name="Ghai R."/>
            <person name="Kavagutti S V."/>
        </authorList>
    </citation>
    <scope>NUCLEOTIDE SEQUENCE</scope>
</reference>
<organism evidence="8">
    <name type="scientific">freshwater metagenome</name>
    <dbReference type="NCBI Taxonomy" id="449393"/>
    <lineage>
        <taxon>unclassified sequences</taxon>
        <taxon>metagenomes</taxon>
        <taxon>ecological metagenomes</taxon>
    </lineage>
</organism>
<evidence type="ECO:0000256" key="3">
    <source>
        <dbReference type="ARBA" id="ARBA00022692"/>
    </source>
</evidence>
<dbReference type="Pfam" id="PF09335">
    <property type="entry name" value="VTT_dom"/>
    <property type="match status" value="1"/>
</dbReference>
<evidence type="ECO:0000259" key="7">
    <source>
        <dbReference type="Pfam" id="PF09335"/>
    </source>
</evidence>
<feature type="transmembrane region" description="Helical" evidence="6">
    <location>
        <begin position="50"/>
        <end position="71"/>
    </location>
</feature>
<keyword evidence="5 6" id="KW-0472">Membrane</keyword>
<gene>
    <name evidence="8" type="ORF">UFOPK1726_00722</name>
</gene>
<feature type="transmembrane region" description="Helical" evidence="6">
    <location>
        <begin position="175"/>
        <end position="196"/>
    </location>
</feature>
<evidence type="ECO:0000256" key="2">
    <source>
        <dbReference type="ARBA" id="ARBA00022475"/>
    </source>
</evidence>
<feature type="transmembrane region" description="Helical" evidence="6">
    <location>
        <begin position="12"/>
        <end position="38"/>
    </location>
</feature>
<feature type="domain" description="VTT" evidence="7">
    <location>
        <begin position="30"/>
        <end position="160"/>
    </location>
</feature>
<keyword evidence="2" id="KW-1003">Cell membrane</keyword>
<dbReference type="GO" id="GO:0005886">
    <property type="term" value="C:plasma membrane"/>
    <property type="evidence" value="ECO:0007669"/>
    <property type="project" value="UniProtKB-SubCell"/>
</dbReference>
<sequence>MVEFAADLISQIGLLGAGLLIAIEVILMPIPSEMVLLLTGFNVSLGEFRYFAAIVITTMGSVSGALILYTFGYVFSQERIEAIVGKWGKYVGISQSDLTKTLNWFERYGVYLVFFGRLFPIIRSLVSIPAGLIKMSITKFVLYTAAGSAIWNSIWISIGVLLGEQWEKASAWTNIIDYAVYAAIALILVWFVLRLWQYRKSRS</sequence>
<evidence type="ECO:0000256" key="6">
    <source>
        <dbReference type="SAM" id="Phobius"/>
    </source>
</evidence>
<evidence type="ECO:0000256" key="5">
    <source>
        <dbReference type="ARBA" id="ARBA00023136"/>
    </source>
</evidence>
<keyword evidence="3 6" id="KW-0812">Transmembrane</keyword>
<feature type="transmembrane region" description="Helical" evidence="6">
    <location>
        <begin position="140"/>
        <end position="163"/>
    </location>
</feature>
<comment type="subcellular location">
    <subcellularLocation>
        <location evidence="1">Cell membrane</location>
        <topology evidence="1">Multi-pass membrane protein</topology>
    </subcellularLocation>
</comment>
<proteinExistence type="predicted"/>
<protein>
    <submittedName>
        <fullName evidence="8">Unannotated protein</fullName>
    </submittedName>
</protein>
<name>A0A6J6EUP1_9ZZZZ</name>
<dbReference type="PANTHER" id="PTHR42709:SF6">
    <property type="entry name" value="UNDECAPRENYL PHOSPHATE TRANSPORTER A"/>
    <property type="match status" value="1"/>
</dbReference>
<evidence type="ECO:0000256" key="4">
    <source>
        <dbReference type="ARBA" id="ARBA00022989"/>
    </source>
</evidence>
<keyword evidence="4 6" id="KW-1133">Transmembrane helix</keyword>
<evidence type="ECO:0000256" key="1">
    <source>
        <dbReference type="ARBA" id="ARBA00004651"/>
    </source>
</evidence>
<dbReference type="InterPro" id="IPR032816">
    <property type="entry name" value="VTT_dom"/>
</dbReference>
<dbReference type="InterPro" id="IPR051311">
    <property type="entry name" value="DedA_domain"/>
</dbReference>
<dbReference type="PANTHER" id="PTHR42709">
    <property type="entry name" value="ALKALINE PHOSPHATASE LIKE PROTEIN"/>
    <property type="match status" value="1"/>
</dbReference>
<dbReference type="AlphaFoldDB" id="A0A6J6EUP1"/>